<comment type="subcellular location">
    <subcellularLocation>
        <location evidence="2">Mitochondrion</location>
    </subcellularLocation>
</comment>
<dbReference type="Pfam" id="PF01565">
    <property type="entry name" value="FAD_binding_4"/>
    <property type="match status" value="1"/>
</dbReference>
<dbReference type="Gene3D" id="3.30.70.2740">
    <property type="match status" value="1"/>
</dbReference>
<dbReference type="HOGENOM" id="CLU_017779_3_3_1"/>
<dbReference type="InterPro" id="IPR036318">
    <property type="entry name" value="FAD-bd_PCMH-like_sf"/>
</dbReference>
<keyword evidence="8" id="KW-0496">Mitochondrion</keyword>
<evidence type="ECO:0000256" key="12">
    <source>
        <dbReference type="SAM" id="MobiDB-lite"/>
    </source>
</evidence>
<evidence type="ECO:0000256" key="10">
    <source>
        <dbReference type="ARBA" id="ARBA00051436"/>
    </source>
</evidence>
<dbReference type="STRING" id="590646.G3AXH3"/>
<keyword evidence="7" id="KW-0560">Oxidoreductase</keyword>
<evidence type="ECO:0000256" key="7">
    <source>
        <dbReference type="ARBA" id="ARBA00023002"/>
    </source>
</evidence>
<dbReference type="GO" id="GO:0071949">
    <property type="term" value="F:FAD binding"/>
    <property type="evidence" value="ECO:0007669"/>
    <property type="project" value="InterPro"/>
</dbReference>
<dbReference type="GO" id="GO:0004458">
    <property type="term" value="F:D-lactate dehydrogenase (cytochrome) activity"/>
    <property type="evidence" value="ECO:0007669"/>
    <property type="project" value="UniProtKB-EC"/>
</dbReference>
<evidence type="ECO:0000256" key="6">
    <source>
        <dbReference type="ARBA" id="ARBA00022946"/>
    </source>
</evidence>
<dbReference type="PROSITE" id="PS51387">
    <property type="entry name" value="FAD_PCMH"/>
    <property type="match status" value="1"/>
</dbReference>
<dbReference type="InterPro" id="IPR016171">
    <property type="entry name" value="Vanillyl_alc_oxidase_C-sub2"/>
</dbReference>
<dbReference type="GeneID" id="18245416"/>
<feature type="domain" description="FAD-binding PCMH-type" evidence="13">
    <location>
        <begin position="120"/>
        <end position="297"/>
    </location>
</feature>
<evidence type="ECO:0000256" key="9">
    <source>
        <dbReference type="ARBA" id="ARBA00038897"/>
    </source>
</evidence>
<name>G3AXH3_CANTC</name>
<feature type="region of interest" description="Disordered" evidence="12">
    <location>
        <begin position="1"/>
        <end position="20"/>
    </location>
</feature>
<dbReference type="AlphaFoldDB" id="G3AXH3"/>
<dbReference type="KEGG" id="cten:18245416"/>
<keyword evidence="6" id="KW-0809">Transit peptide</keyword>
<dbReference type="FunFam" id="3.30.465.10:FF:000014">
    <property type="entry name" value="D-lactate dehydrogenase (Cytochrome), putative"/>
    <property type="match status" value="1"/>
</dbReference>
<evidence type="ECO:0000256" key="2">
    <source>
        <dbReference type="ARBA" id="ARBA00004173"/>
    </source>
</evidence>
<reference evidence="14 15" key="1">
    <citation type="journal article" date="2011" name="Proc. Natl. Acad. Sci. U.S.A.">
        <title>Comparative genomics of xylose-fermenting fungi for enhanced biofuel production.</title>
        <authorList>
            <person name="Wohlbach D.J."/>
            <person name="Kuo A."/>
            <person name="Sato T.K."/>
            <person name="Potts K.M."/>
            <person name="Salamov A.A."/>
            <person name="LaButti K.M."/>
            <person name="Sun H."/>
            <person name="Clum A."/>
            <person name="Pangilinan J.L."/>
            <person name="Lindquist E.A."/>
            <person name="Lucas S."/>
            <person name="Lapidus A."/>
            <person name="Jin M."/>
            <person name="Gunawan C."/>
            <person name="Balan V."/>
            <person name="Dale B.E."/>
            <person name="Jeffries T.W."/>
            <person name="Zinkel R."/>
            <person name="Barry K.W."/>
            <person name="Grigoriev I.V."/>
            <person name="Gasch A.P."/>
        </authorList>
    </citation>
    <scope>NUCLEOTIDE SEQUENCE [LARGE SCALE GENOMIC DNA]</scope>
    <source>
        <strain evidence="15">ATCC 10573 / BCRC 21748 / CBS 615 / JCM 9827 / NBRC 10315 / NRRL Y-1498 / VKM Y-70</strain>
    </source>
</reference>
<dbReference type="PANTHER" id="PTHR11748">
    <property type="entry name" value="D-LACTATE DEHYDROGENASE"/>
    <property type="match status" value="1"/>
</dbReference>
<evidence type="ECO:0000259" key="13">
    <source>
        <dbReference type="PROSITE" id="PS51387"/>
    </source>
</evidence>
<evidence type="ECO:0000256" key="8">
    <source>
        <dbReference type="ARBA" id="ARBA00023128"/>
    </source>
</evidence>
<accession>G3AXH3</accession>
<dbReference type="FunFam" id="3.30.70.2740:FF:000001">
    <property type="entry name" value="D-lactate dehydrogenase mitochondrial"/>
    <property type="match status" value="1"/>
</dbReference>
<keyword evidence="4" id="KW-0285">Flavoprotein</keyword>
<dbReference type="Proteomes" id="UP000000707">
    <property type="component" value="Unassembled WGS sequence"/>
</dbReference>
<dbReference type="OrthoDB" id="7786253at2759"/>
<keyword evidence="15" id="KW-1185">Reference proteome</keyword>
<dbReference type="Gene3D" id="3.30.465.10">
    <property type="match status" value="1"/>
</dbReference>
<dbReference type="InterPro" id="IPR016164">
    <property type="entry name" value="FAD-linked_Oxase-like_C"/>
</dbReference>
<dbReference type="PANTHER" id="PTHR11748:SF111">
    <property type="entry name" value="D-LACTATE DEHYDROGENASE, MITOCHONDRIAL-RELATED"/>
    <property type="match status" value="1"/>
</dbReference>
<dbReference type="InterPro" id="IPR016169">
    <property type="entry name" value="FAD-bd_PCMH_sub2"/>
</dbReference>
<comment type="similarity">
    <text evidence="3">Belongs to the FAD-binding oxidoreductase/transferase type 4 family.</text>
</comment>
<evidence type="ECO:0000313" key="14">
    <source>
        <dbReference type="EMBL" id="EGV66379.1"/>
    </source>
</evidence>
<dbReference type="InterPro" id="IPR016166">
    <property type="entry name" value="FAD-bd_PCMH"/>
</dbReference>
<dbReference type="GO" id="GO:1903457">
    <property type="term" value="P:lactate catabolic process"/>
    <property type="evidence" value="ECO:0007669"/>
    <property type="project" value="TreeGrafter"/>
</dbReference>
<dbReference type="Gene3D" id="1.10.45.10">
    <property type="entry name" value="Vanillyl-alcohol Oxidase, Chain A, domain 4"/>
    <property type="match status" value="1"/>
</dbReference>
<dbReference type="GO" id="GO:0005739">
    <property type="term" value="C:mitochondrion"/>
    <property type="evidence" value="ECO:0007669"/>
    <property type="project" value="UniProtKB-SubCell"/>
</dbReference>
<dbReference type="InterPro" id="IPR004113">
    <property type="entry name" value="FAD-bd_oxidored_4_C"/>
</dbReference>
<protein>
    <recommendedName>
        <fullName evidence="9">D-lactate dehydrogenase (cytochrome)</fullName>
        <ecNumber evidence="9">1.1.2.4</ecNumber>
    </recommendedName>
    <alternativeName>
        <fullName evidence="11">D-lactate ferricytochrome C oxidoreductase</fullName>
    </alternativeName>
</protein>
<keyword evidence="5" id="KW-0274">FAD</keyword>
<sequence length="553" mass="61623">MGSLQSNCKRFNSTVSPKPTSQGVLLKTLIFTTGSVFGAFLYQKEEQRQTLNTNSTLKLSELQPPKYANQTELNQAISEVRQVFKTSTPDLEDESLVVNNSEEERSSHADTYFSSYHPEKHEKPQYIVYPRSTQEVSEVMKIFHKYRVPVVPISGKSSLEGHFVNTRCGVCLDISLMDNVIELNKNDLDMRVQGGVGWETLHDYLDDYNLLFPIDPGPGATISGICSNNASGTNASRYGECYKNILSLTVVLADGTIIKTKHRPRKTSAGYNLNSLFIGSEGTLGIITEATLKLYVKPKIERVAVVPFNSIQDAANAVNSFLLHGMQLNAIELLDDKMMECINKTGETTRKWTEKPTLFLKIGGPNSDVVSSLVDQVKQLSSEQNSTDFQFATSDDETTELWSARKVALWSTINQGKLVDPSIQLWTTDAAVPVSRLPQFLEETKNDIDSHGLQNTLVAHIGDGNAHSFILYKPEQRSVAEEVVDNMVRRAISYEGTCTGEHGIGLGKRQFLLEEVGEDAVDLMRNIKVHVDPLRIMNPDKIFKIDPSEIRSH</sequence>
<dbReference type="GO" id="GO:0008720">
    <property type="term" value="F:D-lactate dehydrogenase (NAD+) activity"/>
    <property type="evidence" value="ECO:0007669"/>
    <property type="project" value="TreeGrafter"/>
</dbReference>
<dbReference type="Pfam" id="PF02913">
    <property type="entry name" value="FAD-oxidase_C"/>
    <property type="match status" value="1"/>
</dbReference>
<dbReference type="FunFam" id="1.10.45.10:FF:000001">
    <property type="entry name" value="D-lactate dehydrogenase mitochondrial"/>
    <property type="match status" value="1"/>
</dbReference>
<comment type="cofactor">
    <cofactor evidence="1">
        <name>FAD</name>
        <dbReference type="ChEBI" id="CHEBI:57692"/>
    </cofactor>
</comment>
<dbReference type="EMBL" id="GL996510">
    <property type="protein sequence ID" value="EGV66379.1"/>
    <property type="molecule type" value="Genomic_DNA"/>
</dbReference>
<dbReference type="eggNOG" id="KOG1231">
    <property type="taxonomic scope" value="Eukaryota"/>
</dbReference>
<dbReference type="InterPro" id="IPR006094">
    <property type="entry name" value="Oxid_FAD_bind_N"/>
</dbReference>
<gene>
    <name evidence="14" type="ORF">CANTEDRAFT_100867</name>
</gene>
<organism evidence="15">
    <name type="scientific">Candida tenuis (strain ATCC 10573 / BCRC 21748 / CBS 615 / JCM 9827 / NBRC 10315 / NRRL Y-1498 / VKM Y-70)</name>
    <name type="common">Yeast</name>
    <name type="synonym">Yamadazyma tenuis</name>
    <dbReference type="NCBI Taxonomy" id="590646"/>
    <lineage>
        <taxon>Eukaryota</taxon>
        <taxon>Fungi</taxon>
        <taxon>Dikarya</taxon>
        <taxon>Ascomycota</taxon>
        <taxon>Saccharomycotina</taxon>
        <taxon>Pichiomycetes</taxon>
        <taxon>Debaryomycetaceae</taxon>
        <taxon>Yamadazyma</taxon>
    </lineage>
</organism>
<dbReference type="SUPFAM" id="SSF56176">
    <property type="entry name" value="FAD-binding/transporter-associated domain-like"/>
    <property type="match status" value="1"/>
</dbReference>
<comment type="catalytic activity">
    <reaction evidence="10">
        <text>(R)-lactate + 2 Fe(III)-[cytochrome c] = 2 Fe(II)-[cytochrome c] + pyruvate + 2 H(+)</text>
        <dbReference type="Rhea" id="RHEA:13521"/>
        <dbReference type="Rhea" id="RHEA-COMP:10350"/>
        <dbReference type="Rhea" id="RHEA-COMP:14399"/>
        <dbReference type="ChEBI" id="CHEBI:15361"/>
        <dbReference type="ChEBI" id="CHEBI:15378"/>
        <dbReference type="ChEBI" id="CHEBI:16004"/>
        <dbReference type="ChEBI" id="CHEBI:29033"/>
        <dbReference type="ChEBI" id="CHEBI:29034"/>
        <dbReference type="EC" id="1.1.2.4"/>
    </reaction>
</comment>
<dbReference type="SUPFAM" id="SSF55103">
    <property type="entry name" value="FAD-linked oxidases, C-terminal domain"/>
    <property type="match status" value="1"/>
</dbReference>
<evidence type="ECO:0000256" key="3">
    <source>
        <dbReference type="ARBA" id="ARBA00008000"/>
    </source>
</evidence>
<proteinExistence type="inferred from homology"/>
<evidence type="ECO:0000256" key="1">
    <source>
        <dbReference type="ARBA" id="ARBA00001974"/>
    </source>
</evidence>
<evidence type="ECO:0000256" key="11">
    <source>
        <dbReference type="ARBA" id="ARBA00083446"/>
    </source>
</evidence>
<evidence type="ECO:0000256" key="5">
    <source>
        <dbReference type="ARBA" id="ARBA00022827"/>
    </source>
</evidence>
<evidence type="ECO:0000256" key="4">
    <source>
        <dbReference type="ARBA" id="ARBA00022630"/>
    </source>
</evidence>
<evidence type="ECO:0000313" key="15">
    <source>
        <dbReference type="Proteomes" id="UP000000707"/>
    </source>
</evidence>
<dbReference type="EC" id="1.1.2.4" evidence="9"/>